<evidence type="ECO:0000256" key="2">
    <source>
        <dbReference type="ARBA" id="ARBA00022771"/>
    </source>
</evidence>
<dbReference type="PROSITE" id="PS00518">
    <property type="entry name" value="ZF_RING_1"/>
    <property type="match status" value="1"/>
</dbReference>
<evidence type="ECO:0008006" key="9">
    <source>
        <dbReference type="Google" id="ProtNLM"/>
    </source>
</evidence>
<dbReference type="PROSITE" id="PS50119">
    <property type="entry name" value="ZF_BBOX"/>
    <property type="match status" value="2"/>
</dbReference>
<dbReference type="InterPro" id="IPR003649">
    <property type="entry name" value="Bbox_C"/>
</dbReference>
<dbReference type="Pfam" id="PF00643">
    <property type="entry name" value="zf-B_box"/>
    <property type="match status" value="2"/>
</dbReference>
<evidence type="ECO:0000256" key="5">
    <source>
        <dbReference type="PROSITE-ProRule" id="PRU00024"/>
    </source>
</evidence>
<organism evidence="8">
    <name type="scientific">Amphimedon queenslandica</name>
    <name type="common">Sponge</name>
    <dbReference type="NCBI Taxonomy" id="400682"/>
    <lineage>
        <taxon>Eukaryota</taxon>
        <taxon>Metazoa</taxon>
        <taxon>Porifera</taxon>
        <taxon>Demospongiae</taxon>
        <taxon>Heteroscleromorpha</taxon>
        <taxon>Haplosclerida</taxon>
        <taxon>Niphatidae</taxon>
        <taxon>Amphimedon</taxon>
    </lineage>
</organism>
<evidence type="ECO:0000256" key="3">
    <source>
        <dbReference type="ARBA" id="ARBA00022786"/>
    </source>
</evidence>
<evidence type="ECO:0000256" key="1">
    <source>
        <dbReference type="ARBA" id="ARBA00022723"/>
    </source>
</evidence>
<feature type="domain" description="B box-type" evidence="7">
    <location>
        <begin position="100"/>
        <end position="146"/>
    </location>
</feature>
<dbReference type="GO" id="GO:0008270">
    <property type="term" value="F:zinc ion binding"/>
    <property type="evidence" value="ECO:0007669"/>
    <property type="project" value="UniProtKB-KW"/>
</dbReference>
<dbReference type="InterPro" id="IPR017907">
    <property type="entry name" value="Znf_RING_CS"/>
</dbReference>
<dbReference type="SMART" id="SM00502">
    <property type="entry name" value="BBC"/>
    <property type="match status" value="1"/>
</dbReference>
<dbReference type="CDD" id="cd19757">
    <property type="entry name" value="Bbox1"/>
    <property type="match status" value="1"/>
</dbReference>
<dbReference type="eggNOG" id="KOG2177">
    <property type="taxonomic scope" value="Eukaryota"/>
</dbReference>
<proteinExistence type="predicted"/>
<dbReference type="AlphaFoldDB" id="A0A1X7UTY4"/>
<name>A0A1X7UTY4_AMPQE</name>
<dbReference type="OMA" id="CELCINT"/>
<evidence type="ECO:0000313" key="8">
    <source>
        <dbReference type="EnsemblMetazoa" id="Aqu2.1.31455_001"/>
    </source>
</evidence>
<evidence type="ECO:0000259" key="6">
    <source>
        <dbReference type="PROSITE" id="PS50089"/>
    </source>
</evidence>
<dbReference type="SMART" id="SM00184">
    <property type="entry name" value="RING"/>
    <property type="match status" value="1"/>
</dbReference>
<sequence length="413" mass="45980">MAVEPSSSSPGLLKLEEQLTCTVCLDIYTNPKTLPCLHSFCQHCLEGLPLDKKNETYYLSCPTCRHCTELPEEGAGAFPVAFTLNNLKEVHSLMQKVADPEKVACDNCSSANATRCCRDCSKFLCKKCIAMHKQWTEFANHKIVSLDEVASAPSEILSKKKAEANLTCLVPSHDEPLKYFCETCDESICRDCAILTHRDHKYNLIADIYAKHCKALERSLNPVKGKIEALNEAMATIEGFEAEVRERGEAVVGEIHNMVEEIIDTVRQSERKLIEQAQMVTDAKLKVLSGQKKSAESSLSLLNDVKDYVEQSLKTGTPQQVLTSKKPIIGRIKEVAAQIRVEELLPIEKNDLTLMKGVKIDSDIGYITYSALQCCRVWLVKMVNPFTLQSLPPALILECIGYSVAQRPVAPMQ</sequence>
<dbReference type="PANTHER" id="PTHR25462:SF296">
    <property type="entry name" value="MEIOTIC P26, ISOFORM F"/>
    <property type="match status" value="1"/>
</dbReference>
<accession>A0A1X7UTY4</accession>
<dbReference type="InterPro" id="IPR027370">
    <property type="entry name" value="Znf-RING_euk"/>
</dbReference>
<dbReference type="SUPFAM" id="SSF57850">
    <property type="entry name" value="RING/U-box"/>
    <property type="match status" value="1"/>
</dbReference>
<dbReference type="Gene3D" id="3.30.40.10">
    <property type="entry name" value="Zinc/RING finger domain, C3HC4 (zinc finger)"/>
    <property type="match status" value="1"/>
</dbReference>
<keyword evidence="3" id="KW-0833">Ubl conjugation pathway</keyword>
<dbReference type="PROSITE" id="PS50089">
    <property type="entry name" value="ZF_RING_2"/>
    <property type="match status" value="1"/>
</dbReference>
<feature type="domain" description="B box-type" evidence="7">
    <location>
        <begin position="163"/>
        <end position="205"/>
    </location>
</feature>
<evidence type="ECO:0000259" key="7">
    <source>
        <dbReference type="PROSITE" id="PS50119"/>
    </source>
</evidence>
<keyword evidence="2 5" id="KW-0863">Zinc-finger</keyword>
<dbReference type="Pfam" id="PF13445">
    <property type="entry name" value="zf-RING_UBOX"/>
    <property type="match status" value="1"/>
</dbReference>
<dbReference type="SMART" id="SM00336">
    <property type="entry name" value="BBOX"/>
    <property type="match status" value="2"/>
</dbReference>
<keyword evidence="4" id="KW-0862">Zinc</keyword>
<reference evidence="8" key="1">
    <citation type="submission" date="2017-05" db="UniProtKB">
        <authorList>
            <consortium name="EnsemblMetazoa"/>
        </authorList>
    </citation>
    <scope>IDENTIFICATION</scope>
</reference>
<protein>
    <recommendedName>
        <fullName evidence="9">RING-type domain-containing protein</fullName>
    </recommendedName>
</protein>
<dbReference type="Gene3D" id="3.30.160.60">
    <property type="entry name" value="Classic Zinc Finger"/>
    <property type="match status" value="1"/>
</dbReference>
<dbReference type="PANTHER" id="PTHR25462">
    <property type="entry name" value="BONUS, ISOFORM C-RELATED"/>
    <property type="match status" value="1"/>
</dbReference>
<dbReference type="InParanoid" id="A0A1X7UTY4"/>
<feature type="domain" description="RING-type" evidence="6">
    <location>
        <begin position="21"/>
        <end position="65"/>
    </location>
</feature>
<dbReference type="OrthoDB" id="5975207at2759"/>
<dbReference type="InterPro" id="IPR000315">
    <property type="entry name" value="Znf_B-box"/>
</dbReference>
<evidence type="ECO:0000256" key="4">
    <source>
        <dbReference type="ARBA" id="ARBA00022833"/>
    </source>
</evidence>
<keyword evidence="1" id="KW-0479">Metal-binding</keyword>
<dbReference type="InterPro" id="IPR047153">
    <property type="entry name" value="TRIM45/56/19-like"/>
</dbReference>
<dbReference type="SUPFAM" id="SSF57845">
    <property type="entry name" value="B-box zinc-binding domain"/>
    <property type="match status" value="1"/>
</dbReference>
<dbReference type="InterPro" id="IPR013083">
    <property type="entry name" value="Znf_RING/FYVE/PHD"/>
</dbReference>
<dbReference type="EnsemblMetazoa" id="Aqu2.1.31455_001">
    <property type="protein sequence ID" value="Aqu2.1.31455_001"/>
    <property type="gene ID" value="Aqu2.1.31455"/>
</dbReference>
<dbReference type="InterPro" id="IPR001841">
    <property type="entry name" value="Znf_RING"/>
</dbReference>